<dbReference type="Gene3D" id="2.20.70.10">
    <property type="match status" value="1"/>
</dbReference>
<feature type="compositionally biased region" description="Acidic residues" evidence="3">
    <location>
        <begin position="532"/>
        <end position="543"/>
    </location>
</feature>
<gene>
    <name evidence="5" type="ORF">Esi_0017_0116</name>
</gene>
<accession>D7FML7</accession>
<feature type="repeat" description="ANK" evidence="2">
    <location>
        <begin position="1975"/>
        <end position="2007"/>
    </location>
</feature>
<feature type="compositionally biased region" description="Low complexity" evidence="3">
    <location>
        <begin position="1517"/>
        <end position="1534"/>
    </location>
</feature>
<keyword evidence="2" id="KW-0040">ANK repeat</keyword>
<dbReference type="SUPFAM" id="SSF48403">
    <property type="entry name" value="Ankyrin repeat"/>
    <property type="match status" value="1"/>
</dbReference>
<name>D7FML7_ECTSI</name>
<dbReference type="PROSITE" id="PS50088">
    <property type="entry name" value="ANK_REPEAT"/>
    <property type="match status" value="2"/>
</dbReference>
<dbReference type="CDD" id="cd00201">
    <property type="entry name" value="WW"/>
    <property type="match status" value="2"/>
</dbReference>
<dbReference type="STRING" id="2880.D7FML7"/>
<dbReference type="EMBL" id="FN648214">
    <property type="protein sequence ID" value="CBJ25914.1"/>
    <property type="molecule type" value="Genomic_DNA"/>
</dbReference>
<dbReference type="PANTHER" id="PTHR24119:SF0">
    <property type="entry name" value="ACYL-COA-BINDING DOMAIN-CONTAINING PROTEIN 6"/>
    <property type="match status" value="1"/>
</dbReference>
<feature type="region of interest" description="Disordered" evidence="3">
    <location>
        <begin position="1476"/>
        <end position="1582"/>
    </location>
</feature>
<dbReference type="EMBL" id="FN649749">
    <property type="protein sequence ID" value="CBJ25914.1"/>
    <property type="molecule type" value="Genomic_DNA"/>
</dbReference>
<feature type="region of interest" description="Disordered" evidence="3">
    <location>
        <begin position="33"/>
        <end position="185"/>
    </location>
</feature>
<organism evidence="5 6">
    <name type="scientific">Ectocarpus siliculosus</name>
    <name type="common">Brown alga</name>
    <name type="synonym">Conferva siliculosa</name>
    <dbReference type="NCBI Taxonomy" id="2880"/>
    <lineage>
        <taxon>Eukaryota</taxon>
        <taxon>Sar</taxon>
        <taxon>Stramenopiles</taxon>
        <taxon>Ochrophyta</taxon>
        <taxon>PX clade</taxon>
        <taxon>Phaeophyceae</taxon>
        <taxon>Ectocarpales</taxon>
        <taxon>Ectocarpaceae</taxon>
        <taxon>Ectocarpus</taxon>
    </lineage>
</organism>
<dbReference type="Pfam" id="PF00397">
    <property type="entry name" value="WW"/>
    <property type="match status" value="1"/>
</dbReference>
<dbReference type="SMART" id="SM00248">
    <property type="entry name" value="ANK"/>
    <property type="match status" value="2"/>
</dbReference>
<feature type="compositionally biased region" description="Low complexity" evidence="3">
    <location>
        <begin position="638"/>
        <end position="652"/>
    </location>
</feature>
<keyword evidence="1" id="KW-0446">Lipid-binding</keyword>
<feature type="compositionally biased region" description="Basic and acidic residues" evidence="3">
    <location>
        <begin position="474"/>
        <end position="487"/>
    </location>
</feature>
<keyword evidence="6" id="KW-1185">Reference proteome</keyword>
<evidence type="ECO:0000256" key="2">
    <source>
        <dbReference type="PROSITE-ProRule" id="PRU00023"/>
    </source>
</evidence>
<dbReference type="Gene3D" id="1.25.40.20">
    <property type="entry name" value="Ankyrin repeat-containing domain"/>
    <property type="match status" value="1"/>
</dbReference>
<dbReference type="InterPro" id="IPR002110">
    <property type="entry name" value="Ankyrin_rpt"/>
</dbReference>
<feature type="compositionally biased region" description="Pro residues" evidence="3">
    <location>
        <begin position="1487"/>
        <end position="1500"/>
    </location>
</feature>
<dbReference type="eggNOG" id="KOG0505">
    <property type="taxonomic scope" value="Eukaryota"/>
</dbReference>
<feature type="compositionally biased region" description="Polar residues" evidence="3">
    <location>
        <begin position="372"/>
        <end position="387"/>
    </location>
</feature>
<dbReference type="PANTHER" id="PTHR24119">
    <property type="entry name" value="ACYL-COA-BINDING DOMAIN-CONTAINING PROTEIN 6"/>
    <property type="match status" value="1"/>
</dbReference>
<feature type="compositionally biased region" description="Low complexity" evidence="3">
    <location>
        <begin position="769"/>
        <end position="781"/>
    </location>
</feature>
<dbReference type="GO" id="GO:0000062">
    <property type="term" value="F:fatty-acyl-CoA binding"/>
    <property type="evidence" value="ECO:0007669"/>
    <property type="project" value="TreeGrafter"/>
</dbReference>
<feature type="compositionally biased region" description="Low complexity" evidence="3">
    <location>
        <begin position="596"/>
        <end position="630"/>
    </location>
</feature>
<feature type="region of interest" description="Disordered" evidence="3">
    <location>
        <begin position="1636"/>
        <end position="1665"/>
    </location>
</feature>
<feature type="region of interest" description="Disordered" evidence="3">
    <location>
        <begin position="341"/>
        <end position="431"/>
    </location>
</feature>
<feature type="region of interest" description="Disordered" evidence="3">
    <location>
        <begin position="1782"/>
        <end position="1809"/>
    </location>
</feature>
<evidence type="ECO:0000313" key="6">
    <source>
        <dbReference type="Proteomes" id="UP000002630"/>
    </source>
</evidence>
<feature type="region of interest" description="Disordered" evidence="3">
    <location>
        <begin position="596"/>
        <end position="698"/>
    </location>
</feature>
<feature type="compositionally biased region" description="Low complexity" evidence="3">
    <location>
        <begin position="44"/>
        <end position="55"/>
    </location>
</feature>
<evidence type="ECO:0000256" key="3">
    <source>
        <dbReference type="SAM" id="MobiDB-lite"/>
    </source>
</evidence>
<feature type="compositionally biased region" description="Gly residues" evidence="3">
    <location>
        <begin position="1568"/>
        <end position="1580"/>
    </location>
</feature>
<feature type="compositionally biased region" description="Acidic residues" evidence="3">
    <location>
        <begin position="1503"/>
        <end position="1516"/>
    </location>
</feature>
<feature type="domain" description="WW" evidence="4">
    <location>
        <begin position="311"/>
        <end position="339"/>
    </location>
</feature>
<evidence type="ECO:0000256" key="1">
    <source>
        <dbReference type="ARBA" id="ARBA00023121"/>
    </source>
</evidence>
<proteinExistence type="predicted"/>
<dbReference type="PROSITE" id="PS50020">
    <property type="entry name" value="WW_DOMAIN_2"/>
    <property type="match status" value="1"/>
</dbReference>
<evidence type="ECO:0000259" key="4">
    <source>
        <dbReference type="PROSITE" id="PS50020"/>
    </source>
</evidence>
<feature type="compositionally biased region" description="Polar residues" evidence="3">
    <location>
        <begin position="394"/>
        <end position="404"/>
    </location>
</feature>
<feature type="region of interest" description="Disordered" evidence="3">
    <location>
        <begin position="528"/>
        <end position="555"/>
    </location>
</feature>
<feature type="region of interest" description="Disordered" evidence="3">
    <location>
        <begin position="451"/>
        <end position="498"/>
    </location>
</feature>
<dbReference type="Proteomes" id="UP000002630">
    <property type="component" value="Linkage Group LG24"/>
</dbReference>
<dbReference type="InterPro" id="IPR001202">
    <property type="entry name" value="WW_dom"/>
</dbReference>
<feature type="compositionally biased region" description="Polar residues" evidence="3">
    <location>
        <begin position="782"/>
        <end position="798"/>
    </location>
</feature>
<dbReference type="InParanoid" id="D7FML7"/>
<feature type="compositionally biased region" description="Polar residues" evidence="3">
    <location>
        <begin position="1535"/>
        <end position="1548"/>
    </location>
</feature>
<feature type="region of interest" description="Disordered" evidence="3">
    <location>
        <begin position="756"/>
        <end position="825"/>
    </location>
</feature>
<reference evidence="5 6" key="1">
    <citation type="journal article" date="2010" name="Nature">
        <title>The Ectocarpus genome and the independent evolution of multicellularity in brown algae.</title>
        <authorList>
            <person name="Cock J.M."/>
            <person name="Sterck L."/>
            <person name="Rouze P."/>
            <person name="Scornet D."/>
            <person name="Allen A.E."/>
            <person name="Amoutzias G."/>
            <person name="Anthouard V."/>
            <person name="Artiguenave F."/>
            <person name="Aury J.M."/>
            <person name="Badger J.H."/>
            <person name="Beszteri B."/>
            <person name="Billiau K."/>
            <person name="Bonnet E."/>
            <person name="Bothwell J.H."/>
            <person name="Bowler C."/>
            <person name="Boyen C."/>
            <person name="Brownlee C."/>
            <person name="Carrano C.J."/>
            <person name="Charrier B."/>
            <person name="Cho G.Y."/>
            <person name="Coelho S.M."/>
            <person name="Collen J."/>
            <person name="Corre E."/>
            <person name="Da Silva C."/>
            <person name="Delage L."/>
            <person name="Delaroque N."/>
            <person name="Dittami S.M."/>
            <person name="Doulbeau S."/>
            <person name="Elias M."/>
            <person name="Farnham G."/>
            <person name="Gachon C.M."/>
            <person name="Gschloessl B."/>
            <person name="Heesch S."/>
            <person name="Jabbari K."/>
            <person name="Jubin C."/>
            <person name="Kawai H."/>
            <person name="Kimura K."/>
            <person name="Kloareg B."/>
            <person name="Kupper F.C."/>
            <person name="Lang D."/>
            <person name="Le Bail A."/>
            <person name="Leblanc C."/>
            <person name="Lerouge P."/>
            <person name="Lohr M."/>
            <person name="Lopez P.J."/>
            <person name="Martens C."/>
            <person name="Maumus F."/>
            <person name="Michel G."/>
            <person name="Miranda-Saavedra D."/>
            <person name="Morales J."/>
            <person name="Moreau H."/>
            <person name="Motomura T."/>
            <person name="Nagasato C."/>
            <person name="Napoli C.A."/>
            <person name="Nelson D.R."/>
            <person name="Nyvall-Collen P."/>
            <person name="Peters A.F."/>
            <person name="Pommier C."/>
            <person name="Potin P."/>
            <person name="Poulain J."/>
            <person name="Quesneville H."/>
            <person name="Read B."/>
            <person name="Rensing S.A."/>
            <person name="Ritter A."/>
            <person name="Rousvoal S."/>
            <person name="Samanta M."/>
            <person name="Samson G."/>
            <person name="Schroeder D.C."/>
            <person name="Segurens B."/>
            <person name="Strittmatter M."/>
            <person name="Tonon T."/>
            <person name="Tregear J.W."/>
            <person name="Valentin K."/>
            <person name="von Dassow P."/>
            <person name="Yamagishi T."/>
            <person name="Van de Peer Y."/>
            <person name="Wincker P."/>
        </authorList>
    </citation>
    <scope>NUCLEOTIDE SEQUENCE [LARGE SCALE GENOMIC DNA]</scope>
    <source>
        <strain evidence="6">Ec32 / CCAP1310/4</strain>
    </source>
</reference>
<dbReference type="PROSITE" id="PS50096">
    <property type="entry name" value="IQ"/>
    <property type="match status" value="1"/>
</dbReference>
<feature type="repeat" description="ANK" evidence="2">
    <location>
        <begin position="2008"/>
        <end position="2040"/>
    </location>
</feature>
<dbReference type="SMART" id="SM00456">
    <property type="entry name" value="WW"/>
    <property type="match status" value="2"/>
</dbReference>
<protein>
    <recommendedName>
        <fullName evidence="4">WW domain-containing protein</fullName>
    </recommendedName>
</protein>
<dbReference type="InterPro" id="IPR036770">
    <property type="entry name" value="Ankyrin_rpt-contain_sf"/>
</dbReference>
<sequence length="2057" mass="219380">MAANAANTIRPAGWSGELQQLQDETMRLLHTIRGDSSGSRRQEQQPQQPSRQGQRNSGKLGGMGGRTLGHACSGETTTAAEGSGARRSDGGNTTSRRRRRRRPSRDNPGGSQGHDSANGSKRFSYTLDTSGWPRGNETGSSHLQASDMGMGKTTVEVLDRGEETPRTPPLADRPAGDILPSQATPKVSQATALAAAGEYEGRFRSLSFKDEEGRVRDGFDTFVPGKNEGLREGLQKLRAERDRLAGIEEEQRKICREANRLEFVRFARRKWLASDLAAESVQRVFRGHIGRRRAALNVEVRRLTGEARMEWVEVRDHNRGEAWYFNPLTGKSQWDRPESLLGTITPSDKVRTLPALGPPLPSKKRPLPKGFDSTTEGSMIGGAQSSAGTGGKSYISSPQETGGTPPTKVSVGPSRSGPGGTTNGHASAATLPPLMKGSRLSVLDAAAVATPGKSGGLAPSCGSRGSTETTPGGRWREKQQAWVEREQQGGGGEGREDGEEAFPFLAEDEMMEVLPDDRFEETGLGLARRAEDEAESDQSEDSGDGANGTARGFFLADGTPNIRLRRTIAKALRVTKFDSVSTLLADYTGRKIATASTNGEAATAAASSPSKAGRRAATAAPASGSTSSRTSQKRRRNNSNNNNRNNTPGELAENPEEGNGGPEATAKGFRLDRNATYPSGKLEEDRNPPLFSADGGGGRKMVSLMTAALGRRKGGGGSRRRAKTAGVAVARANQEGARGSALGGLAIRDLTPPGFLPSAEAAGDGARPATSGGDATASASTNQNAGTSGNTATGSQTKPLAAAGEGKAPGTGVATSEDQEGKSEDAQKVKEICFNCWSKGSGKTCTLHSGGAAGGQGGTGAGGGAGKAAGEARVAESVLMCKNWDVGVMRRRYRAEEIQEVFAKEASSLRYDKGRKKFIATVEQRHPIYRLLAKIIAGYNFTVRRKLHQKNWMRGFVEQLRIGKVVGISADEARQTSKLLRLRNTLQNAAQVKSYTGNAKVKAVQPQPPITGTTLAEKRGLVKVLVDRPSKVMGRVTRVVLDGPTPVPQVLFEARRYPLPAAKTMPMPEPKYLDNEAADDATVPGERGRGGGDAGLAATKVRAAWMVLLCEATVEGVVRSAITNVEVMSPVPGSDEVARTKYPPALTIKFATFSRKPTPAMMAVGGLPAEMVVHMLVSTRMAPQYGNFTVMQKSSVAPTVSEERTAEYESLELLVENQAYLPRAVQHPLNSRRAPTVMVKTLMTDPGNRHYFGLNRPEQTGEADSHGFRTSAHADAAPALPTLDPTAFTPSEDVVTPNLCSANRTVTTHADRSYPFCEPSNRSNTTLDFYHLLLTATCSPNKEQVFTNLGAQECGEFMRGSDPMRPMGHCIGIVYRSWAFLQRQVLEEFETDDGISYWFDRRTGETFWERPLCAEEKVSVKEGGTILGGQGEPPDSSSGAFETIKPRYDQQQMRKLMMKSYEGTEALERRRKQVATGVKWARKSGALPPPDPNDLKPPTPDQHDDDTLEQEGDESGGPDSDTLLSSSLPSGASSTGKKNQQGASANSPRRSPTGGGIRGRGQHHRGAGESGQGASQGTGDCGIQADRLAASISQALKDAGLNEGRSVKPSDMLRFGMGLGITLGANGLLGDLDGSGKSGTAGADPGGGGGARSGPWNGEEIEGTGGVEASLAPPVVKVSPNGHPIGHGHTEPVAKKEDSTVLDHKSEAEHLASIVQDSADLKTSEEFKGLLVVPPPEPTPCPDEDYGMVNPEDMEADPRRKAELSIPIIAYPETLWKKQYRGHGAAGEGQSWQPAGGDRAANQRAKSSLGAPMRRTNEKLPEGFLNAISHTHVGKQHCDYLPHVPNMPQARAVGRVKPRSAAEDWFAVGFDPWSAGREPLSAEFIPSLSIKQGDLGGDEDGGGVSTVPQTGYLELKDSAGHAEMAIVSAEEAKLASDFEQITSWARHARYADVETAMNQARAADWTMPIDYQNDLGVTLLHVAAQNGNKRIAKLCLRKGADVNKRNNNGQTPLHYAYSYGFESFGEYLISKGADDSILNADGLTCYEGLNHDKLGQL</sequence>
<feature type="compositionally biased region" description="Gly residues" evidence="3">
    <location>
        <begin position="1636"/>
        <end position="1652"/>
    </location>
</feature>
<dbReference type="Pfam" id="PF12796">
    <property type="entry name" value="Ank_2"/>
    <property type="match status" value="1"/>
</dbReference>
<dbReference type="OrthoDB" id="341259at2759"/>
<evidence type="ECO:0000313" key="5">
    <source>
        <dbReference type="EMBL" id="CBJ25914.1"/>
    </source>
</evidence>
<feature type="compositionally biased region" description="Polar residues" evidence="3">
    <location>
        <begin position="113"/>
        <end position="129"/>
    </location>
</feature>
<dbReference type="PROSITE" id="PS50297">
    <property type="entry name" value="ANK_REP_REGION"/>
    <property type="match status" value="2"/>
</dbReference>